<accession>A0A1Y1HZC3</accession>
<protein>
    <recommendedName>
        <fullName evidence="3">DUF924 domain-containing protein</fullName>
    </recommendedName>
</protein>
<reference evidence="1 2" key="1">
    <citation type="journal article" date="2014" name="Nat. Commun.">
        <title>Klebsormidium flaccidum genome reveals primary factors for plant terrestrial adaptation.</title>
        <authorList>
            <person name="Hori K."/>
            <person name="Maruyama F."/>
            <person name="Fujisawa T."/>
            <person name="Togashi T."/>
            <person name="Yamamoto N."/>
            <person name="Seo M."/>
            <person name="Sato S."/>
            <person name="Yamada T."/>
            <person name="Mori H."/>
            <person name="Tajima N."/>
            <person name="Moriyama T."/>
            <person name="Ikeuchi M."/>
            <person name="Watanabe M."/>
            <person name="Wada H."/>
            <person name="Kobayashi K."/>
            <person name="Saito M."/>
            <person name="Masuda T."/>
            <person name="Sasaki-Sekimoto Y."/>
            <person name="Mashiguchi K."/>
            <person name="Awai K."/>
            <person name="Shimojima M."/>
            <person name="Masuda S."/>
            <person name="Iwai M."/>
            <person name="Nobusawa T."/>
            <person name="Narise T."/>
            <person name="Kondo S."/>
            <person name="Saito H."/>
            <person name="Sato R."/>
            <person name="Murakawa M."/>
            <person name="Ihara Y."/>
            <person name="Oshima-Yamada Y."/>
            <person name="Ohtaka K."/>
            <person name="Satoh M."/>
            <person name="Sonobe K."/>
            <person name="Ishii M."/>
            <person name="Ohtani R."/>
            <person name="Kanamori-Sato M."/>
            <person name="Honoki R."/>
            <person name="Miyazaki D."/>
            <person name="Mochizuki H."/>
            <person name="Umetsu J."/>
            <person name="Higashi K."/>
            <person name="Shibata D."/>
            <person name="Kamiya Y."/>
            <person name="Sato N."/>
            <person name="Nakamura Y."/>
            <person name="Tabata S."/>
            <person name="Ida S."/>
            <person name="Kurokawa K."/>
            <person name="Ohta H."/>
        </authorList>
    </citation>
    <scope>NUCLEOTIDE SEQUENCE [LARGE SCALE GENOMIC DNA]</scope>
    <source>
        <strain evidence="1 2">NIES-2285</strain>
    </source>
</reference>
<dbReference type="InterPro" id="IPR011990">
    <property type="entry name" value="TPR-like_helical_dom_sf"/>
</dbReference>
<dbReference type="AlphaFoldDB" id="A0A1Y1HZC3"/>
<dbReference type="PANTHER" id="PTHR23004:SF7">
    <property type="entry name" value="DUF924-DOMAIN-CONTAINING PROTEIN"/>
    <property type="match status" value="1"/>
</dbReference>
<evidence type="ECO:0000313" key="1">
    <source>
        <dbReference type="EMBL" id="GAQ81866.1"/>
    </source>
</evidence>
<dbReference type="Pfam" id="PF06041">
    <property type="entry name" value="DUF924"/>
    <property type="match status" value="1"/>
</dbReference>
<dbReference type="PANTHER" id="PTHR23004">
    <property type="entry name" value="DOUBLECORTIN DOMAIN CONTAINING 2"/>
    <property type="match status" value="1"/>
</dbReference>
<dbReference type="Proteomes" id="UP000054558">
    <property type="component" value="Unassembled WGS sequence"/>
</dbReference>
<evidence type="ECO:0000313" key="2">
    <source>
        <dbReference type="Proteomes" id="UP000054558"/>
    </source>
</evidence>
<dbReference type="Gene3D" id="1.25.40.10">
    <property type="entry name" value="Tetratricopeptide repeat domain"/>
    <property type="match status" value="1"/>
</dbReference>
<dbReference type="OrthoDB" id="414698at2759"/>
<dbReference type="EMBL" id="DF237042">
    <property type="protein sequence ID" value="GAQ81866.1"/>
    <property type="molecule type" value="Genomic_DNA"/>
</dbReference>
<proteinExistence type="predicted"/>
<dbReference type="Gene3D" id="1.20.58.320">
    <property type="entry name" value="TPR-like"/>
    <property type="match status" value="1"/>
</dbReference>
<dbReference type="STRING" id="105231.A0A1Y1HZC3"/>
<gene>
    <name evidence="1" type="ORF">KFL_000930120</name>
</gene>
<sequence length="356" mass="39984">MQNRKDLHRRQHLAASVCTLIGTERPISANHAGSWQRGSQGLQHRALASEFYRVQKPALDKERKKTGSKKASWENSLPLALSQSVPSSSFPVATLARSVGLNTGLTGKTERACRIDCSRSLHLDAAPPLLRKVHSFGAQSTSHGSDVAETAAPAQEEVAVDEILAFWFGASDLTKGPPPKKMTQRWFRKDLDFDKLCENKFGPLIERAARGEFASWEEEPASNLALVILLDQFSRNVYRDTPQAFAQDAQALRIAKRAIERGFDQKFGCLERSFFYMPFEHSEDLEDQDRACQLFVDLKSAAPADVAELCDGFHEFAVKHREVILRFGRFPHRNQILGRKSTSEELDFLKQPGSRF</sequence>
<keyword evidence="2" id="KW-1185">Reference proteome</keyword>
<dbReference type="SUPFAM" id="SSF48452">
    <property type="entry name" value="TPR-like"/>
    <property type="match status" value="1"/>
</dbReference>
<dbReference type="InterPro" id="IPR010323">
    <property type="entry name" value="DUF924"/>
</dbReference>
<name>A0A1Y1HZC3_KLENI</name>
<evidence type="ECO:0008006" key="3">
    <source>
        <dbReference type="Google" id="ProtNLM"/>
    </source>
</evidence>
<organism evidence="1 2">
    <name type="scientific">Klebsormidium nitens</name>
    <name type="common">Green alga</name>
    <name type="synonym">Ulothrix nitens</name>
    <dbReference type="NCBI Taxonomy" id="105231"/>
    <lineage>
        <taxon>Eukaryota</taxon>
        <taxon>Viridiplantae</taxon>
        <taxon>Streptophyta</taxon>
        <taxon>Klebsormidiophyceae</taxon>
        <taxon>Klebsormidiales</taxon>
        <taxon>Klebsormidiaceae</taxon>
        <taxon>Klebsormidium</taxon>
    </lineage>
</organism>